<dbReference type="CDD" id="cd00610">
    <property type="entry name" value="OAT_like"/>
    <property type="match status" value="1"/>
</dbReference>
<dbReference type="EC" id="2.6.1.22" evidence="3"/>
<dbReference type="KEGG" id="cvn:111119686"/>
<dbReference type="GO" id="GO:0030170">
    <property type="term" value="F:pyridoxal phosphate binding"/>
    <property type="evidence" value="ECO:0007669"/>
    <property type="project" value="InterPro"/>
</dbReference>
<dbReference type="FunFam" id="3.40.640.10:FF:000073">
    <property type="entry name" value="Probable 4-aminobutyrate aminotransferase"/>
    <property type="match status" value="1"/>
</dbReference>
<evidence type="ECO:0000256" key="10">
    <source>
        <dbReference type="ARBA" id="ARBA00030857"/>
    </source>
</evidence>
<dbReference type="InterPro" id="IPR015424">
    <property type="entry name" value="PyrdxlP-dep_Trfase"/>
</dbReference>
<keyword evidence="6" id="KW-0808">Transferase</keyword>
<dbReference type="InterPro" id="IPR015422">
    <property type="entry name" value="PyrdxlP-dep_Trfase_small"/>
</dbReference>
<dbReference type="GO" id="GO:0009450">
    <property type="term" value="P:gamma-aminobutyric acid catabolic process"/>
    <property type="evidence" value="ECO:0007669"/>
    <property type="project" value="TreeGrafter"/>
</dbReference>
<name>A0A8B8CJ08_CRAVI</name>
<dbReference type="InterPro" id="IPR005814">
    <property type="entry name" value="Aminotrans_3"/>
</dbReference>
<evidence type="ECO:0000256" key="7">
    <source>
        <dbReference type="ARBA" id="ARBA00022898"/>
    </source>
</evidence>
<dbReference type="GO" id="GO:0005739">
    <property type="term" value="C:mitochondrion"/>
    <property type="evidence" value="ECO:0007669"/>
    <property type="project" value="TreeGrafter"/>
</dbReference>
<keyword evidence="15" id="KW-1185">Reference proteome</keyword>
<dbReference type="Gene3D" id="3.40.640.10">
    <property type="entry name" value="Type I PLP-dependent aspartate aminotransferase-like (Major domain)"/>
    <property type="match status" value="1"/>
</dbReference>
<evidence type="ECO:0000256" key="12">
    <source>
        <dbReference type="ARBA" id="ARBA00048021"/>
    </source>
</evidence>
<dbReference type="PROSITE" id="PS00600">
    <property type="entry name" value="AA_TRANSFER_CLASS_3"/>
    <property type="match status" value="1"/>
</dbReference>
<dbReference type="PANTHER" id="PTHR43206:SF1">
    <property type="entry name" value="4-AMINOBUTYRATE AMINOTRANSFERASE, MITOCHONDRIAL"/>
    <property type="match status" value="1"/>
</dbReference>
<sequence length="503" mass="56289">MAVFLRQGVRLGCQAHNTLRLCYASQHTAADCAQHVAAGCPEPSGPILRTTIPGPESQRLMHELDQIQNAGAVQFFVDYAKSLGNYIADVDGNVMLDIFTQIASIPIGYNHPNLLKVMSEPENLSTFINRPALAVFPPKDWVQRLKGALLAVAPPGMHQVQTMACGACSIEHGQKAMFITYQRKKRGGMPPTQEELTSCLSSKAPGCPDLTVLSFSGAFHGRTMGALGITHSKWIHKLDFPSPYWPMATFPKLKYPLHEHERENMETENRSLDEVREQIELYNKQGRPVVGCCIEPIQAEGGDNFASPRFFQELQRICKENEVVLLIDEVQTGCGSTGKFWAHEHFNLPESPDIVAFSKKMLTGGFYYKDELRPKEAGRIFNTWVGDSSKVLLLEAVINTIKEYKLLETVQDTGDYLRKGLHEMEKKYPNCVMNVRGLGTFCSVDFPDGLFRDSVITKLRNRGVHAGACGDRSMRFRPTLIFQKYHVDILMDAFDKTLQDASN</sequence>
<dbReference type="NCBIfam" id="TIGR00699">
    <property type="entry name" value="GABAtrns_euk"/>
    <property type="match status" value="1"/>
</dbReference>
<dbReference type="EC" id="2.6.1.19" evidence="4"/>
<dbReference type="GeneID" id="111119686"/>
<keyword evidence="5" id="KW-0032">Aminotransferase</keyword>
<evidence type="ECO:0000256" key="3">
    <source>
        <dbReference type="ARBA" id="ARBA00012876"/>
    </source>
</evidence>
<keyword evidence="14" id="KW-0175">Coiled coil</keyword>
<evidence type="ECO:0000313" key="15">
    <source>
        <dbReference type="Proteomes" id="UP000694844"/>
    </source>
</evidence>
<comment type="catalytic activity">
    <reaction evidence="12">
        <text>4-aminobutanoate + 2-oxoglutarate = succinate semialdehyde + L-glutamate</text>
        <dbReference type="Rhea" id="RHEA:23352"/>
        <dbReference type="ChEBI" id="CHEBI:16810"/>
        <dbReference type="ChEBI" id="CHEBI:29985"/>
        <dbReference type="ChEBI" id="CHEBI:57706"/>
        <dbReference type="ChEBI" id="CHEBI:59888"/>
        <dbReference type="EC" id="2.6.1.19"/>
    </reaction>
</comment>
<dbReference type="GO" id="GO:0034386">
    <property type="term" value="F:4-aminobutyrate:2-oxoglutarate transaminase activity"/>
    <property type="evidence" value="ECO:0007669"/>
    <property type="project" value="UniProtKB-EC"/>
</dbReference>
<accession>A0A8B8CJ08</accession>
<dbReference type="InterPro" id="IPR015421">
    <property type="entry name" value="PyrdxlP-dep_Trfase_major"/>
</dbReference>
<gene>
    <name evidence="16" type="primary">LOC111119686</name>
</gene>
<feature type="coiled-coil region" evidence="14">
    <location>
        <begin position="258"/>
        <end position="285"/>
    </location>
</feature>
<keyword evidence="7 13" id="KW-0663">Pyridoxal phosphate</keyword>
<dbReference type="GO" id="GO:0047298">
    <property type="term" value="F:(S)-3-amino-2-methylpropionate transaminase activity"/>
    <property type="evidence" value="ECO:0007669"/>
    <property type="project" value="UniProtKB-EC"/>
</dbReference>
<dbReference type="PIRSF" id="PIRSF000521">
    <property type="entry name" value="Transaminase_4ab_Lys_Orn"/>
    <property type="match status" value="1"/>
</dbReference>
<comment type="similarity">
    <text evidence="2 13">Belongs to the class-III pyridoxal-phosphate-dependent aminotransferase family.</text>
</comment>
<dbReference type="Proteomes" id="UP000694844">
    <property type="component" value="Chromosome 2"/>
</dbReference>
<reference evidence="16" key="1">
    <citation type="submission" date="2025-08" db="UniProtKB">
        <authorList>
            <consortium name="RefSeq"/>
        </authorList>
    </citation>
    <scope>IDENTIFICATION</scope>
    <source>
        <tissue evidence="16">Whole sample</tissue>
    </source>
</reference>
<evidence type="ECO:0000256" key="5">
    <source>
        <dbReference type="ARBA" id="ARBA00022576"/>
    </source>
</evidence>
<evidence type="ECO:0000256" key="8">
    <source>
        <dbReference type="ARBA" id="ARBA00029760"/>
    </source>
</evidence>
<dbReference type="OrthoDB" id="5419315at2759"/>
<dbReference type="AlphaFoldDB" id="A0A8B8CJ08"/>
<dbReference type="Gene3D" id="3.90.1150.10">
    <property type="entry name" value="Aspartate Aminotransferase, domain 1"/>
    <property type="match status" value="1"/>
</dbReference>
<dbReference type="PANTHER" id="PTHR43206">
    <property type="entry name" value="AMINOTRANSFERASE"/>
    <property type="match status" value="1"/>
</dbReference>
<evidence type="ECO:0000256" key="14">
    <source>
        <dbReference type="SAM" id="Coils"/>
    </source>
</evidence>
<dbReference type="InterPro" id="IPR049704">
    <property type="entry name" value="Aminotrans_3_PPA_site"/>
</dbReference>
<evidence type="ECO:0000256" key="13">
    <source>
        <dbReference type="RuleBase" id="RU003560"/>
    </source>
</evidence>
<evidence type="ECO:0000313" key="16">
    <source>
        <dbReference type="RefSeq" id="XP_022315812.1"/>
    </source>
</evidence>
<evidence type="ECO:0000256" key="1">
    <source>
        <dbReference type="ARBA" id="ARBA00001933"/>
    </source>
</evidence>
<organism evidence="15 16">
    <name type="scientific">Crassostrea virginica</name>
    <name type="common">Eastern oyster</name>
    <dbReference type="NCBI Taxonomy" id="6565"/>
    <lineage>
        <taxon>Eukaryota</taxon>
        <taxon>Metazoa</taxon>
        <taxon>Spiralia</taxon>
        <taxon>Lophotrochozoa</taxon>
        <taxon>Mollusca</taxon>
        <taxon>Bivalvia</taxon>
        <taxon>Autobranchia</taxon>
        <taxon>Pteriomorphia</taxon>
        <taxon>Ostreida</taxon>
        <taxon>Ostreoidea</taxon>
        <taxon>Ostreidae</taxon>
        <taxon>Crassostrea</taxon>
    </lineage>
</organism>
<dbReference type="RefSeq" id="XP_022315812.1">
    <property type="nucleotide sequence ID" value="XM_022460104.1"/>
</dbReference>
<evidence type="ECO:0000256" key="9">
    <source>
        <dbReference type="ARBA" id="ARBA00030204"/>
    </source>
</evidence>
<dbReference type="SUPFAM" id="SSF53383">
    <property type="entry name" value="PLP-dependent transferases"/>
    <property type="match status" value="1"/>
</dbReference>
<proteinExistence type="inferred from homology"/>
<evidence type="ECO:0000256" key="4">
    <source>
        <dbReference type="ARBA" id="ARBA00012912"/>
    </source>
</evidence>
<dbReference type="Pfam" id="PF00202">
    <property type="entry name" value="Aminotran_3"/>
    <property type="match status" value="1"/>
</dbReference>
<evidence type="ECO:0000256" key="11">
    <source>
        <dbReference type="ARBA" id="ARBA00031787"/>
    </source>
</evidence>
<dbReference type="InterPro" id="IPR004631">
    <property type="entry name" value="4NH2But_aminotransferase_euk"/>
</dbReference>
<comment type="cofactor">
    <cofactor evidence="1">
        <name>pyridoxal 5'-phosphate</name>
        <dbReference type="ChEBI" id="CHEBI:597326"/>
    </cofactor>
</comment>
<protein>
    <recommendedName>
        <fullName evidence="10">(S)-3-amino-2-methylpropionate transaminase</fullName>
        <ecNumber evidence="4">2.6.1.19</ecNumber>
        <ecNumber evidence="3">2.6.1.22</ecNumber>
    </recommendedName>
    <alternativeName>
        <fullName evidence="11">GABA aminotransferase</fullName>
    </alternativeName>
    <alternativeName>
        <fullName evidence="9">Gamma-amino-N-butyrate transaminase</fullName>
    </alternativeName>
    <alternativeName>
        <fullName evidence="8">L-AIBAT</fullName>
    </alternativeName>
</protein>
<evidence type="ECO:0000256" key="6">
    <source>
        <dbReference type="ARBA" id="ARBA00022679"/>
    </source>
</evidence>
<evidence type="ECO:0000256" key="2">
    <source>
        <dbReference type="ARBA" id="ARBA00008954"/>
    </source>
</evidence>